<evidence type="ECO:0000259" key="9">
    <source>
        <dbReference type="PROSITE" id="PS50893"/>
    </source>
</evidence>
<dbReference type="PANTHER" id="PTHR43582">
    <property type="entry name" value="LINEARMYCIN RESISTANCE ATP-BINDING PROTEIN LNRL"/>
    <property type="match status" value="1"/>
</dbReference>
<keyword evidence="11" id="KW-1185">Reference proteome</keyword>
<reference evidence="10" key="2">
    <citation type="submission" date="2012-10" db="EMBL/GenBank/DDBJ databases">
        <title>Improved high-quality draft of Thermaerobacter subterraneus C21, DSM 13965.</title>
        <authorList>
            <consortium name="DOE Joint Genome Institute"/>
            <person name="Eisen J."/>
            <person name="Huntemann M."/>
            <person name="Wei C.-L."/>
            <person name="Han J."/>
            <person name="Detter J.C."/>
            <person name="Han C."/>
            <person name="Tapia R."/>
            <person name="Chen A."/>
            <person name="Kyrpides N."/>
            <person name="Mavromatis K."/>
            <person name="Markowitz V."/>
            <person name="Szeto E."/>
            <person name="Ivanova N."/>
            <person name="Mikhailova N."/>
            <person name="Ovchinnikova G."/>
            <person name="Pagani I."/>
            <person name="Pati A."/>
            <person name="Goodwin L."/>
            <person name="Nordberg H.P."/>
            <person name="Cantor M.N."/>
            <person name="Hua S.X."/>
            <person name="Woyke T."/>
            <person name="Eisen J."/>
            <person name="Klenk H.-P."/>
        </authorList>
    </citation>
    <scope>NUCLEOTIDE SEQUENCE [LARGE SCALE GENOMIC DNA]</scope>
    <source>
        <strain evidence="10">DSM 13965</strain>
    </source>
</reference>
<dbReference type="InterPro" id="IPR017871">
    <property type="entry name" value="ABC_transporter-like_CS"/>
</dbReference>
<dbReference type="AlphaFoldDB" id="K6PQ18"/>
<evidence type="ECO:0000313" key="10">
    <source>
        <dbReference type="EMBL" id="EKP94997.1"/>
    </source>
</evidence>
<organism evidence="10 11">
    <name type="scientific">Thermaerobacter subterraneus DSM 13965</name>
    <dbReference type="NCBI Taxonomy" id="867903"/>
    <lineage>
        <taxon>Bacteria</taxon>
        <taxon>Bacillati</taxon>
        <taxon>Bacillota</taxon>
        <taxon>Clostridia</taxon>
        <taxon>Eubacteriales</taxon>
        <taxon>Clostridiales Family XVII. Incertae Sedis</taxon>
        <taxon>Thermaerobacter</taxon>
    </lineage>
</organism>
<evidence type="ECO:0000256" key="8">
    <source>
        <dbReference type="ARBA" id="ARBA00049985"/>
    </source>
</evidence>
<evidence type="ECO:0000256" key="4">
    <source>
        <dbReference type="ARBA" id="ARBA00022741"/>
    </source>
</evidence>
<accession>K6PQ18</accession>
<dbReference type="Pfam" id="PF00005">
    <property type="entry name" value="ABC_tran"/>
    <property type="match status" value="1"/>
</dbReference>
<comment type="caution">
    <text evidence="10">The sequence shown here is derived from an EMBL/GenBank/DDBJ whole genome shotgun (WGS) entry which is preliminary data.</text>
</comment>
<dbReference type="GO" id="GO:0043215">
    <property type="term" value="P:daunorubicin transport"/>
    <property type="evidence" value="ECO:0007669"/>
    <property type="project" value="InterPro"/>
</dbReference>
<keyword evidence="4" id="KW-0547">Nucleotide-binding</keyword>
<comment type="subcellular location">
    <subcellularLocation>
        <location evidence="1">Cell membrane</location>
        <topology evidence="1">Peripheral membrane protein</topology>
        <orientation evidence="1">Cytoplasmic side</orientation>
    </subcellularLocation>
</comment>
<evidence type="ECO:0000256" key="3">
    <source>
        <dbReference type="ARBA" id="ARBA00022475"/>
    </source>
</evidence>
<keyword evidence="2" id="KW-0813">Transport</keyword>
<proteinExistence type="inferred from homology"/>
<protein>
    <submittedName>
        <fullName evidence="10">Daunorubicin resistance ABC transporter ATP-binding subunit</fullName>
    </submittedName>
</protein>
<name>K6PQ18_9FIRM</name>
<dbReference type="PROSITE" id="PS50893">
    <property type="entry name" value="ABC_TRANSPORTER_2"/>
    <property type="match status" value="1"/>
</dbReference>
<dbReference type="Proteomes" id="UP000005710">
    <property type="component" value="Unassembled WGS sequence"/>
</dbReference>
<evidence type="ECO:0000256" key="7">
    <source>
        <dbReference type="ARBA" id="ARBA00023136"/>
    </source>
</evidence>
<dbReference type="InterPro" id="IPR005894">
    <property type="entry name" value="DrrA"/>
</dbReference>
<dbReference type="GO" id="GO:0005886">
    <property type="term" value="C:plasma membrane"/>
    <property type="evidence" value="ECO:0007669"/>
    <property type="project" value="UniProtKB-SubCell"/>
</dbReference>
<gene>
    <name evidence="10" type="ORF">ThesuDRAFT_00720</name>
</gene>
<dbReference type="PROSITE" id="PS00211">
    <property type="entry name" value="ABC_TRANSPORTER_1"/>
    <property type="match status" value="1"/>
</dbReference>
<dbReference type="InterPro" id="IPR027417">
    <property type="entry name" value="P-loop_NTPase"/>
</dbReference>
<evidence type="ECO:0000313" key="11">
    <source>
        <dbReference type="Proteomes" id="UP000005710"/>
    </source>
</evidence>
<dbReference type="RefSeq" id="WP_006902993.1">
    <property type="nucleotide sequence ID" value="NZ_JH976535.1"/>
</dbReference>
<dbReference type="InterPro" id="IPR003439">
    <property type="entry name" value="ABC_transporter-like_ATP-bd"/>
</dbReference>
<dbReference type="InterPro" id="IPR003593">
    <property type="entry name" value="AAA+_ATPase"/>
</dbReference>
<keyword evidence="7" id="KW-0472">Membrane</keyword>
<dbReference type="SUPFAM" id="SSF52540">
    <property type="entry name" value="P-loop containing nucleoside triphosphate hydrolases"/>
    <property type="match status" value="1"/>
</dbReference>
<evidence type="ECO:0000256" key="1">
    <source>
        <dbReference type="ARBA" id="ARBA00004413"/>
    </source>
</evidence>
<dbReference type="Gene3D" id="3.40.50.300">
    <property type="entry name" value="P-loop containing nucleotide triphosphate hydrolases"/>
    <property type="match status" value="1"/>
</dbReference>
<evidence type="ECO:0000256" key="6">
    <source>
        <dbReference type="ARBA" id="ARBA00022967"/>
    </source>
</evidence>
<dbReference type="SMART" id="SM00382">
    <property type="entry name" value="AAA"/>
    <property type="match status" value="1"/>
</dbReference>
<dbReference type="STRING" id="867903.ThesuDRAFT_00720"/>
<dbReference type="HOGENOM" id="CLU_000604_1_2_9"/>
<dbReference type="EMBL" id="AENY02000002">
    <property type="protein sequence ID" value="EKP94997.1"/>
    <property type="molecule type" value="Genomic_DNA"/>
</dbReference>
<dbReference type="GO" id="GO:0005524">
    <property type="term" value="F:ATP binding"/>
    <property type="evidence" value="ECO:0007669"/>
    <property type="project" value="UniProtKB-KW"/>
</dbReference>
<dbReference type="PANTHER" id="PTHR43582:SF5">
    <property type="entry name" value="ABC TRANSPORTER"/>
    <property type="match status" value="1"/>
</dbReference>
<dbReference type="OrthoDB" id="1805624at2"/>
<sequence length="340" mass="36964">MAAAGGGPGPTRVPAIEVEHLSRRFGAIEAVRDVSFRVEQGEIFGLLGPNGAGKTTTIKVLLSLLKPSSGRVRILGIDVAEQPARARRYVGWVPQETAVDPLLTGRENLLLVAGMYHLPPADAARRAEELLQLVDLSDAADRVVRDYSGGMRKRLDLAMGLVHRPAVLVLDEPTLGLDIQTRRRLWQYIRTFRDRGTTILLTTHYLEEADWLCDRVAIIDGGRCLALDAPARLKARYGSEYLELRVAAGQPAEQVRQLARQLEVLEPVMEVEVDWPGSSSGLAVRIGLRVRDSLAALEPVLATCRAAGIALEGVAARPATLDDVFLHLTGRALRDGETAG</sequence>
<comment type="similarity">
    <text evidence="8">Belongs to the ABC transporter superfamily. Drug exporter-1 (DrugE1) (TC 3.A.1.105) family.</text>
</comment>
<dbReference type="GO" id="GO:1900753">
    <property type="term" value="P:doxorubicin transport"/>
    <property type="evidence" value="ECO:0007669"/>
    <property type="project" value="InterPro"/>
</dbReference>
<evidence type="ECO:0000256" key="2">
    <source>
        <dbReference type="ARBA" id="ARBA00022448"/>
    </source>
</evidence>
<keyword evidence="6" id="KW-1278">Translocase</keyword>
<reference evidence="10" key="1">
    <citation type="submission" date="2010-10" db="EMBL/GenBank/DDBJ databases">
        <authorList>
            <consortium name="US DOE Joint Genome Institute (JGI-PGF)"/>
            <person name="Lucas S."/>
            <person name="Copeland A."/>
            <person name="Lapidus A."/>
            <person name="Bruce D."/>
            <person name="Goodwin L."/>
            <person name="Pitluck S."/>
            <person name="Kyrpides N."/>
            <person name="Mavromatis K."/>
            <person name="Detter J.C."/>
            <person name="Han C."/>
            <person name="Land M."/>
            <person name="Hauser L."/>
            <person name="Markowitz V."/>
            <person name="Cheng J.-F."/>
            <person name="Hugenholtz P."/>
            <person name="Woyke T."/>
            <person name="Wu D."/>
            <person name="Pukall R."/>
            <person name="Wahrenburg C."/>
            <person name="Brambilla E."/>
            <person name="Klenk H.-P."/>
            <person name="Eisen J.A."/>
        </authorList>
    </citation>
    <scope>NUCLEOTIDE SEQUENCE [LARGE SCALE GENOMIC DNA]</scope>
    <source>
        <strain evidence="10">DSM 13965</strain>
    </source>
</reference>
<evidence type="ECO:0000256" key="5">
    <source>
        <dbReference type="ARBA" id="ARBA00022840"/>
    </source>
</evidence>
<dbReference type="GO" id="GO:0016887">
    <property type="term" value="F:ATP hydrolysis activity"/>
    <property type="evidence" value="ECO:0007669"/>
    <property type="project" value="InterPro"/>
</dbReference>
<dbReference type="eggNOG" id="COG1131">
    <property type="taxonomic scope" value="Bacteria"/>
</dbReference>
<keyword evidence="3" id="KW-1003">Cell membrane</keyword>
<feature type="domain" description="ABC transporter" evidence="9">
    <location>
        <begin position="16"/>
        <end position="246"/>
    </location>
</feature>
<keyword evidence="5 10" id="KW-0067">ATP-binding</keyword>
<dbReference type="NCBIfam" id="TIGR01188">
    <property type="entry name" value="drrA"/>
    <property type="match status" value="1"/>
</dbReference>
<dbReference type="FunFam" id="3.40.50.300:FF:000589">
    <property type="entry name" value="ABC transporter, ATP-binding subunit"/>
    <property type="match status" value="1"/>
</dbReference>